<evidence type="ECO:0000313" key="2">
    <source>
        <dbReference type="Proteomes" id="UP001207337"/>
    </source>
</evidence>
<accession>A0ABT3Q2C9</accession>
<gene>
    <name evidence="1" type="ORF">LQ318_15280</name>
</gene>
<keyword evidence="2" id="KW-1185">Reference proteome</keyword>
<proteinExistence type="predicted"/>
<reference evidence="1 2" key="1">
    <citation type="submission" date="2021-11" db="EMBL/GenBank/DDBJ databases">
        <title>Aliifidinibius sp. nov., a new bacterium isolated from saline soil.</title>
        <authorList>
            <person name="Galisteo C."/>
            <person name="De La Haba R."/>
            <person name="Sanchez-Porro C."/>
            <person name="Ventosa A."/>
        </authorList>
    </citation>
    <scope>NUCLEOTIDE SEQUENCE [LARGE SCALE GENOMIC DNA]</scope>
    <source>
        <strain evidence="1 2">KACC 190600</strain>
    </source>
</reference>
<evidence type="ECO:0000313" key="1">
    <source>
        <dbReference type="EMBL" id="MCW9714269.1"/>
    </source>
</evidence>
<protein>
    <recommendedName>
        <fullName evidence="3">HEPN AbiU2-like domain-containing protein</fullName>
    </recommendedName>
</protein>
<name>A0ABT3Q2C9_9BACT</name>
<dbReference type="Proteomes" id="UP001207337">
    <property type="component" value="Unassembled WGS sequence"/>
</dbReference>
<organism evidence="1 2">
    <name type="scientific">Fodinibius salicampi</name>
    <dbReference type="NCBI Taxonomy" id="1920655"/>
    <lineage>
        <taxon>Bacteria</taxon>
        <taxon>Pseudomonadati</taxon>
        <taxon>Balneolota</taxon>
        <taxon>Balneolia</taxon>
        <taxon>Balneolales</taxon>
        <taxon>Balneolaceae</taxon>
        <taxon>Fodinibius</taxon>
    </lineage>
</organism>
<comment type="caution">
    <text evidence="1">The sequence shown here is derived from an EMBL/GenBank/DDBJ whole genome shotgun (WGS) entry which is preliminary data.</text>
</comment>
<evidence type="ECO:0008006" key="3">
    <source>
        <dbReference type="Google" id="ProtNLM"/>
    </source>
</evidence>
<sequence>MSSSKQSWEKFLNPESLKSNLIYISLFITSFELFKDRVEELPLNFFANEYDQDGPKESEKYKSEVKSRSNYLTEASLLWFAELGAIEKGDIDIYHKIRKHRNELVHDLNKFLAEIDKEFDANLFTELIELFAKIEKWWIVEIDIPTNPFHSGPRPTENDDVIPGSVLMLQLIHDIATGNEPEEGYYYEKFKEMNKNT</sequence>
<dbReference type="RefSeq" id="WP_265791446.1">
    <property type="nucleotide sequence ID" value="NZ_BAABRS010000005.1"/>
</dbReference>
<dbReference type="EMBL" id="JAJNDC010000005">
    <property type="protein sequence ID" value="MCW9714269.1"/>
    <property type="molecule type" value="Genomic_DNA"/>
</dbReference>